<comment type="similarity">
    <text evidence="2">Belongs to the flavodoxin family.</text>
</comment>
<dbReference type="SUPFAM" id="SSF52218">
    <property type="entry name" value="Flavoproteins"/>
    <property type="match status" value="1"/>
</dbReference>
<keyword evidence="3" id="KW-0813">Transport</keyword>
<dbReference type="InterPro" id="IPR050619">
    <property type="entry name" value="Flavodoxin"/>
</dbReference>
<dbReference type="NCBIfam" id="NF006738">
    <property type="entry name" value="PRK09267.1-4"/>
    <property type="match status" value="1"/>
</dbReference>
<dbReference type="PIRSF" id="PIRSF038996">
    <property type="entry name" value="FldA"/>
    <property type="match status" value="1"/>
</dbReference>
<dbReference type="InterPro" id="IPR029039">
    <property type="entry name" value="Flavoprotein-like_sf"/>
</dbReference>
<evidence type="ECO:0000256" key="3">
    <source>
        <dbReference type="ARBA" id="ARBA00022448"/>
    </source>
</evidence>
<keyword evidence="5" id="KW-0288">FMN</keyword>
<dbReference type="InterPro" id="IPR010086">
    <property type="entry name" value="Flavodoxin_lc"/>
</dbReference>
<protein>
    <submittedName>
        <fullName evidence="8">Flavodoxin</fullName>
    </submittedName>
</protein>
<accession>R7Q5H5</accession>
<dbReference type="GO" id="GO:0010181">
    <property type="term" value="F:FMN binding"/>
    <property type="evidence" value="ECO:0007669"/>
    <property type="project" value="InterPro"/>
</dbReference>
<reference evidence="9" key="1">
    <citation type="journal article" date="2013" name="Proc. Natl. Acad. Sci. U.S.A.">
        <title>Genome structure and metabolic features in the red seaweed Chondrus crispus shed light on evolution of the Archaeplastida.</title>
        <authorList>
            <person name="Collen J."/>
            <person name="Porcel B."/>
            <person name="Carre W."/>
            <person name="Ball S.G."/>
            <person name="Chaparro C."/>
            <person name="Tonon T."/>
            <person name="Barbeyron T."/>
            <person name="Michel G."/>
            <person name="Noel B."/>
            <person name="Valentin K."/>
            <person name="Elias M."/>
            <person name="Artiguenave F."/>
            <person name="Arun A."/>
            <person name="Aury J.M."/>
            <person name="Barbosa-Neto J.F."/>
            <person name="Bothwell J.H."/>
            <person name="Bouget F.Y."/>
            <person name="Brillet L."/>
            <person name="Cabello-Hurtado F."/>
            <person name="Capella-Gutierrez S."/>
            <person name="Charrier B."/>
            <person name="Cladiere L."/>
            <person name="Cock J.M."/>
            <person name="Coelho S.M."/>
            <person name="Colleoni C."/>
            <person name="Czjzek M."/>
            <person name="Da Silva C."/>
            <person name="Delage L."/>
            <person name="Denoeud F."/>
            <person name="Deschamps P."/>
            <person name="Dittami S.M."/>
            <person name="Gabaldon T."/>
            <person name="Gachon C.M."/>
            <person name="Groisillier A."/>
            <person name="Herve C."/>
            <person name="Jabbari K."/>
            <person name="Katinka M."/>
            <person name="Kloareg B."/>
            <person name="Kowalczyk N."/>
            <person name="Labadie K."/>
            <person name="Leblanc C."/>
            <person name="Lopez P.J."/>
            <person name="McLachlan D.H."/>
            <person name="Meslet-Cladiere L."/>
            <person name="Moustafa A."/>
            <person name="Nehr Z."/>
            <person name="Nyvall Collen P."/>
            <person name="Panaud O."/>
            <person name="Partensky F."/>
            <person name="Poulain J."/>
            <person name="Rensing S.A."/>
            <person name="Rousvoal S."/>
            <person name="Samson G."/>
            <person name="Symeonidi A."/>
            <person name="Weissenbach J."/>
            <person name="Zambounis A."/>
            <person name="Wincker P."/>
            <person name="Boyen C."/>
        </authorList>
    </citation>
    <scope>NUCLEOTIDE SEQUENCE [LARGE SCALE GENOMIC DNA]</scope>
    <source>
        <strain evidence="9">cv. Stackhouse</strain>
    </source>
</reference>
<evidence type="ECO:0000256" key="4">
    <source>
        <dbReference type="ARBA" id="ARBA00022630"/>
    </source>
</evidence>
<comment type="cofactor">
    <cofactor evidence="1">
        <name>FMN</name>
        <dbReference type="ChEBI" id="CHEBI:58210"/>
    </cofactor>
</comment>
<dbReference type="AlphaFoldDB" id="R7Q5H5"/>
<dbReference type="Proteomes" id="UP000012073">
    <property type="component" value="Unassembled WGS sequence"/>
</dbReference>
<dbReference type="RefSeq" id="XP_005712392.1">
    <property type="nucleotide sequence ID" value="XM_005712335.1"/>
</dbReference>
<dbReference type="EMBL" id="HG001524">
    <property type="protein sequence ID" value="CDF32621.1"/>
    <property type="molecule type" value="Genomic_DNA"/>
</dbReference>
<name>R7Q5H5_CHOCR</name>
<evidence type="ECO:0000256" key="1">
    <source>
        <dbReference type="ARBA" id="ARBA00001917"/>
    </source>
</evidence>
<dbReference type="PANTHER" id="PTHR42809">
    <property type="entry name" value="FLAVODOXIN 2"/>
    <property type="match status" value="1"/>
</dbReference>
<evidence type="ECO:0000256" key="6">
    <source>
        <dbReference type="ARBA" id="ARBA00022982"/>
    </source>
</evidence>
<dbReference type="PROSITE" id="PS50902">
    <property type="entry name" value="FLAVODOXIN_LIKE"/>
    <property type="match status" value="1"/>
</dbReference>
<feature type="domain" description="Flavodoxin-like" evidence="7">
    <location>
        <begin position="3"/>
        <end position="169"/>
    </location>
</feature>
<sequence length="174" mass="19002">MKIGIFFSTSTGNTTEVADFIGKTLGAKADAPIDVDDVTDPQALKDYDLLFLGAPTWNTGADTERSGTSWDEFLYDKLPEVDMKDLPVAIFGLGDAEGYPDNFCDAIEEIHDCFAKQGAKPVGFSNPDDYDYEESKSVRDGKFLGLPLDMVNDQIPMEKRVAGWVEAVVSETGV</sequence>
<proteinExistence type="inferred from homology"/>
<dbReference type="OMA" id="ILGISTW"/>
<dbReference type="PANTHER" id="PTHR42809:SF1">
    <property type="entry name" value="FLAVODOXIN 1"/>
    <property type="match status" value="1"/>
</dbReference>
<dbReference type="Gene3D" id="3.40.50.360">
    <property type="match status" value="1"/>
</dbReference>
<dbReference type="NCBIfam" id="TIGR01752">
    <property type="entry name" value="flav_long"/>
    <property type="match status" value="1"/>
</dbReference>
<dbReference type="Pfam" id="PF00258">
    <property type="entry name" value="Flavodoxin_1"/>
    <property type="match status" value="1"/>
</dbReference>
<keyword evidence="6" id="KW-0249">Electron transport</keyword>
<evidence type="ECO:0000313" key="9">
    <source>
        <dbReference type="Proteomes" id="UP000012073"/>
    </source>
</evidence>
<dbReference type="GeneID" id="17320107"/>
<evidence type="ECO:0000256" key="2">
    <source>
        <dbReference type="ARBA" id="ARBA00005267"/>
    </source>
</evidence>
<evidence type="ECO:0000256" key="5">
    <source>
        <dbReference type="ARBA" id="ARBA00022643"/>
    </source>
</evidence>
<gene>
    <name evidence="8" type="ORF">CHC_T00009139001</name>
</gene>
<dbReference type="KEGG" id="ccp:CHC_T00009139001"/>
<evidence type="ECO:0000313" key="8">
    <source>
        <dbReference type="EMBL" id="CDF32621.1"/>
    </source>
</evidence>
<keyword evidence="9" id="KW-1185">Reference proteome</keyword>
<dbReference type="STRING" id="2769.R7Q5H5"/>
<organism evidence="8 9">
    <name type="scientific">Chondrus crispus</name>
    <name type="common">Carrageen Irish moss</name>
    <name type="synonym">Polymorpha crispa</name>
    <dbReference type="NCBI Taxonomy" id="2769"/>
    <lineage>
        <taxon>Eukaryota</taxon>
        <taxon>Rhodophyta</taxon>
        <taxon>Florideophyceae</taxon>
        <taxon>Rhodymeniophycidae</taxon>
        <taxon>Gigartinales</taxon>
        <taxon>Gigartinaceae</taxon>
        <taxon>Chondrus</taxon>
    </lineage>
</organism>
<dbReference type="GO" id="GO:0009055">
    <property type="term" value="F:electron transfer activity"/>
    <property type="evidence" value="ECO:0007669"/>
    <property type="project" value="InterPro"/>
</dbReference>
<dbReference type="InterPro" id="IPR008254">
    <property type="entry name" value="Flavodoxin/NO_synth"/>
</dbReference>
<dbReference type="Gramene" id="CDF32621">
    <property type="protein sequence ID" value="CDF32621"/>
    <property type="gene ID" value="CHC_T00009139001"/>
</dbReference>
<dbReference type="PROSITE" id="PS00201">
    <property type="entry name" value="FLAVODOXIN"/>
    <property type="match status" value="1"/>
</dbReference>
<dbReference type="InterPro" id="IPR001226">
    <property type="entry name" value="Flavodoxin_CS"/>
</dbReference>
<evidence type="ECO:0000259" key="7">
    <source>
        <dbReference type="PROSITE" id="PS50902"/>
    </source>
</evidence>
<keyword evidence="4" id="KW-0285">Flavoprotein</keyword>
<dbReference type="OrthoDB" id="4719at2759"/>